<reference evidence="2" key="1">
    <citation type="submission" date="2016-10" db="EMBL/GenBank/DDBJ databases">
        <authorList>
            <person name="Varghese N."/>
            <person name="Submissions S."/>
        </authorList>
    </citation>
    <scope>NUCLEOTIDE SEQUENCE [LARGE SCALE GENOMIC DNA]</scope>
    <source>
        <strain evidence="2">DSM 23676</strain>
    </source>
</reference>
<dbReference type="STRING" id="1136497.SAMN04489752_0254"/>
<keyword evidence="2" id="KW-1185">Reference proteome</keyword>
<organism evidence="1 2">
    <name type="scientific">Brevibacterium siliguriense</name>
    <dbReference type="NCBI Taxonomy" id="1136497"/>
    <lineage>
        <taxon>Bacteria</taxon>
        <taxon>Bacillati</taxon>
        <taxon>Actinomycetota</taxon>
        <taxon>Actinomycetes</taxon>
        <taxon>Micrococcales</taxon>
        <taxon>Brevibacteriaceae</taxon>
        <taxon>Brevibacterium</taxon>
    </lineage>
</organism>
<dbReference type="InterPro" id="IPR010430">
    <property type="entry name" value="DUF1028"/>
</dbReference>
<name>A0A1H1LVN3_9MICO</name>
<dbReference type="EMBL" id="LT629766">
    <property type="protein sequence ID" value="SDR78487.1"/>
    <property type="molecule type" value="Genomic_DNA"/>
</dbReference>
<dbReference type="RefSeq" id="WP_167356845.1">
    <property type="nucleotide sequence ID" value="NZ_LT629766.1"/>
</dbReference>
<gene>
    <name evidence="1" type="ORF">SAMN04489752_0254</name>
</gene>
<sequence>MTFSLLLHDPETGEFGSAISSSSPAVAARCINLADGIGGVNSQNITDPLLGPAILSEMSSGKNAQTALDAVVAAADPTAIDFRQLLVIDSAGSTAAHSGAQALGIFGARTETNAVAGGNMLANLEVLDAFVETALSATGRLEERLFAAFEAAMTAGGEAGPVHSAGLSVVNGSGWRVTDLRVDWADEDPIGQLGRLLEIWMPQRDDYITRGLNPAASPSYGVPGDDR</sequence>
<dbReference type="PANTHER" id="PTHR39328">
    <property type="entry name" value="BLL2871 PROTEIN"/>
    <property type="match status" value="1"/>
</dbReference>
<dbReference type="AlphaFoldDB" id="A0A1H1LVN3"/>
<keyword evidence="1" id="KW-0378">Hydrolase</keyword>
<dbReference type="Pfam" id="PF06267">
    <property type="entry name" value="DUF1028"/>
    <property type="match status" value="1"/>
</dbReference>
<dbReference type="Proteomes" id="UP000199597">
    <property type="component" value="Chromosome I"/>
</dbReference>
<dbReference type="PANTHER" id="PTHR39328:SF1">
    <property type="entry name" value="BLL2871 PROTEIN"/>
    <property type="match status" value="1"/>
</dbReference>
<dbReference type="SUPFAM" id="SSF56235">
    <property type="entry name" value="N-terminal nucleophile aminohydrolases (Ntn hydrolases)"/>
    <property type="match status" value="1"/>
</dbReference>
<proteinExistence type="predicted"/>
<dbReference type="InterPro" id="IPR029055">
    <property type="entry name" value="Ntn_hydrolases_N"/>
</dbReference>
<evidence type="ECO:0000313" key="2">
    <source>
        <dbReference type="Proteomes" id="UP000199597"/>
    </source>
</evidence>
<accession>A0A1H1LVN3</accession>
<dbReference type="GO" id="GO:0016787">
    <property type="term" value="F:hydrolase activity"/>
    <property type="evidence" value="ECO:0007669"/>
    <property type="project" value="UniProtKB-KW"/>
</dbReference>
<dbReference type="Gene3D" id="3.60.20.10">
    <property type="entry name" value="Glutamine Phosphoribosylpyrophosphate, subunit 1, domain 1"/>
    <property type="match status" value="1"/>
</dbReference>
<protein>
    <submittedName>
        <fullName evidence="1">Uncharacterized conserved protein, Ntn-hydrolase superfamily</fullName>
    </submittedName>
</protein>
<evidence type="ECO:0000313" key="1">
    <source>
        <dbReference type="EMBL" id="SDR78487.1"/>
    </source>
</evidence>